<comment type="caution">
    <text evidence="2">The sequence shown here is derived from an EMBL/GenBank/DDBJ whole genome shotgun (WGS) entry which is preliminary data.</text>
</comment>
<keyword evidence="3" id="KW-1185">Reference proteome</keyword>
<accession>A0ABC9WYY2</accession>
<sequence length="143" mass="15816">MSGVPWGLVLGVALFNIFVSDMDSGVECTLSKFADDTKLCGTVDMLEGRDAIQSDFDRLESQAHANHMKFNKAKLAHGTWVRAIASTTTGWVENGLKAALRRRTWGCWWMISSTQPGNVRLHPRKPAVSWAASKEVGPADERR</sequence>
<gene>
    <name evidence="2" type="ORF">GRJ2_001521800</name>
</gene>
<keyword evidence="1" id="KW-0732">Signal</keyword>
<dbReference type="AlphaFoldDB" id="A0ABC9WYY2"/>
<keyword evidence="2" id="KW-0649">Protein kinase inhibitor</keyword>
<dbReference type="EMBL" id="BAAFJT010000005">
    <property type="protein sequence ID" value="GAB0190565.1"/>
    <property type="molecule type" value="Genomic_DNA"/>
</dbReference>
<dbReference type="PANTHER" id="PTHR33332">
    <property type="entry name" value="REVERSE TRANSCRIPTASE DOMAIN-CONTAINING PROTEIN"/>
    <property type="match status" value="1"/>
</dbReference>
<evidence type="ECO:0000313" key="3">
    <source>
        <dbReference type="Proteomes" id="UP001623348"/>
    </source>
</evidence>
<protein>
    <submittedName>
        <fullName evidence="2">cAMP-dependent protein kinase inhibitor alpha</fullName>
    </submittedName>
</protein>
<reference evidence="2 3" key="1">
    <citation type="submission" date="2024-06" db="EMBL/GenBank/DDBJ databases">
        <title>The draft genome of Grus japonensis, version 3.</title>
        <authorList>
            <person name="Nabeshima K."/>
            <person name="Suzuki S."/>
            <person name="Onuma M."/>
        </authorList>
    </citation>
    <scope>NUCLEOTIDE SEQUENCE [LARGE SCALE GENOMIC DNA]</scope>
    <source>
        <strain evidence="2 3">451A</strain>
    </source>
</reference>
<proteinExistence type="predicted"/>
<organism evidence="2 3">
    <name type="scientific">Grus japonensis</name>
    <name type="common">Japanese crane</name>
    <name type="synonym">Red-crowned crane</name>
    <dbReference type="NCBI Taxonomy" id="30415"/>
    <lineage>
        <taxon>Eukaryota</taxon>
        <taxon>Metazoa</taxon>
        <taxon>Chordata</taxon>
        <taxon>Craniata</taxon>
        <taxon>Vertebrata</taxon>
        <taxon>Euteleostomi</taxon>
        <taxon>Archelosauria</taxon>
        <taxon>Archosauria</taxon>
        <taxon>Dinosauria</taxon>
        <taxon>Saurischia</taxon>
        <taxon>Theropoda</taxon>
        <taxon>Coelurosauria</taxon>
        <taxon>Aves</taxon>
        <taxon>Neognathae</taxon>
        <taxon>Neoaves</taxon>
        <taxon>Gruiformes</taxon>
        <taxon>Gruidae</taxon>
        <taxon>Grus</taxon>
    </lineage>
</organism>
<name>A0ABC9WYY2_GRUJA</name>
<feature type="chain" id="PRO_5044824823" evidence="1">
    <location>
        <begin position="25"/>
        <end position="143"/>
    </location>
</feature>
<evidence type="ECO:0000313" key="2">
    <source>
        <dbReference type="EMBL" id="GAB0190565.1"/>
    </source>
</evidence>
<feature type="signal peptide" evidence="1">
    <location>
        <begin position="1"/>
        <end position="24"/>
    </location>
</feature>
<dbReference type="Proteomes" id="UP001623348">
    <property type="component" value="Unassembled WGS sequence"/>
</dbReference>
<evidence type="ECO:0000256" key="1">
    <source>
        <dbReference type="SAM" id="SignalP"/>
    </source>
</evidence>
<dbReference type="GO" id="GO:0004860">
    <property type="term" value="F:protein kinase inhibitor activity"/>
    <property type="evidence" value="ECO:0007669"/>
    <property type="project" value="UniProtKB-KW"/>
</dbReference>